<dbReference type="InterPro" id="IPR013424">
    <property type="entry name" value="Ice-binding_C"/>
</dbReference>
<evidence type="ECO:0000313" key="4">
    <source>
        <dbReference type="Proteomes" id="UP001165541"/>
    </source>
</evidence>
<feature type="signal peptide" evidence="1">
    <location>
        <begin position="1"/>
        <end position="25"/>
    </location>
</feature>
<evidence type="ECO:0000259" key="2">
    <source>
        <dbReference type="Pfam" id="PF07589"/>
    </source>
</evidence>
<feature type="domain" description="Ice-binding protein C-terminal" evidence="2">
    <location>
        <begin position="175"/>
        <end position="197"/>
    </location>
</feature>
<protein>
    <submittedName>
        <fullName evidence="3">PEP-CTERM sorting domain-containing protein</fullName>
    </submittedName>
</protein>
<evidence type="ECO:0000313" key="3">
    <source>
        <dbReference type="EMBL" id="MCM5678875.1"/>
    </source>
</evidence>
<feature type="chain" id="PRO_5045921850" evidence="1">
    <location>
        <begin position="26"/>
        <end position="215"/>
    </location>
</feature>
<name>A0ABT0YJH8_9BURK</name>
<sequence length="215" mass="23704">MNRVKELRRSALTLSLCTVAFGASADIIQDRRTDWFMNAFETEPEFITQHFSAVDEHLASLRVWTLHTAPLSGYPARLTLVGPQDLRVDREAHLPPDATDPRSWEGYLSFNLIGVRLTPGEQYSLSLTSPRGAVLFGLNRNDGPYGDAYLEGSAFWTGTQDTPYYASDLTFQLIAVPEPSTVALLGFGMAGLACWSRGRGLRQRIARHLGAAGES</sequence>
<proteinExistence type="predicted"/>
<accession>A0ABT0YJH8</accession>
<evidence type="ECO:0000256" key="1">
    <source>
        <dbReference type="SAM" id="SignalP"/>
    </source>
</evidence>
<dbReference type="EMBL" id="JAMKFE010000002">
    <property type="protein sequence ID" value="MCM5678875.1"/>
    <property type="molecule type" value="Genomic_DNA"/>
</dbReference>
<reference evidence="3" key="1">
    <citation type="submission" date="2022-05" db="EMBL/GenBank/DDBJ databases">
        <title>Schlegelella sp. nov., isolated from mangrove soil.</title>
        <authorList>
            <person name="Liu Y."/>
            <person name="Ge X."/>
            <person name="Liu W."/>
        </authorList>
    </citation>
    <scope>NUCLEOTIDE SEQUENCE</scope>
    <source>
        <strain evidence="3">S2-27</strain>
    </source>
</reference>
<dbReference type="NCBIfam" id="TIGR02595">
    <property type="entry name" value="PEP_CTERM"/>
    <property type="match status" value="1"/>
</dbReference>
<dbReference type="Proteomes" id="UP001165541">
    <property type="component" value="Unassembled WGS sequence"/>
</dbReference>
<keyword evidence="1" id="KW-0732">Signal</keyword>
<keyword evidence="4" id="KW-1185">Reference proteome</keyword>
<organism evidence="3 4">
    <name type="scientific">Caldimonas mangrovi</name>
    <dbReference type="NCBI Taxonomy" id="2944811"/>
    <lineage>
        <taxon>Bacteria</taxon>
        <taxon>Pseudomonadati</taxon>
        <taxon>Pseudomonadota</taxon>
        <taxon>Betaproteobacteria</taxon>
        <taxon>Burkholderiales</taxon>
        <taxon>Sphaerotilaceae</taxon>
        <taxon>Caldimonas</taxon>
    </lineage>
</organism>
<gene>
    <name evidence="3" type="ORF">M8A51_04950</name>
</gene>
<comment type="caution">
    <text evidence="3">The sequence shown here is derived from an EMBL/GenBank/DDBJ whole genome shotgun (WGS) entry which is preliminary data.</text>
</comment>
<dbReference type="Pfam" id="PF07589">
    <property type="entry name" value="PEP-CTERM"/>
    <property type="match status" value="1"/>
</dbReference>
<dbReference type="RefSeq" id="WP_251777001.1">
    <property type="nucleotide sequence ID" value="NZ_JAMKFE010000002.1"/>
</dbReference>